<feature type="chain" id="PRO_5043667707" description="Copper(I)-binding protein" evidence="1">
    <location>
        <begin position="23"/>
        <end position="127"/>
    </location>
</feature>
<evidence type="ECO:0008006" key="4">
    <source>
        <dbReference type="Google" id="ProtNLM"/>
    </source>
</evidence>
<gene>
    <name evidence="2" type="ORF">V4F39_06315</name>
</gene>
<evidence type="ECO:0000313" key="3">
    <source>
        <dbReference type="Proteomes" id="UP001336250"/>
    </source>
</evidence>
<dbReference type="Proteomes" id="UP001336250">
    <property type="component" value="Unassembled WGS sequence"/>
</dbReference>
<keyword evidence="1" id="KW-0732">Signal</keyword>
<sequence>MRPFARRLAFAAALAAALPAAAHGDLFPLRGGLVAWSNELSVELVRQAEGGVLVFVDDHGTPVPLQGATGALDITRGDRTATLALAALPSNGMAAPDVALQPGDKLQVIVNLPDGQVVLARLVVPFS</sequence>
<name>A0AAW9Q7T0_9BURK</name>
<dbReference type="AlphaFoldDB" id="A0AAW9Q7T0"/>
<comment type="caution">
    <text evidence="2">The sequence shown here is derived from an EMBL/GenBank/DDBJ whole genome shotgun (WGS) entry which is preliminary data.</text>
</comment>
<evidence type="ECO:0000313" key="2">
    <source>
        <dbReference type="EMBL" id="MEF7613521.1"/>
    </source>
</evidence>
<reference evidence="2 3" key="1">
    <citation type="submission" date="2024-02" db="EMBL/GenBank/DDBJ databases">
        <title>Genome sequence of Aquincola sp. MAHUQ-54.</title>
        <authorList>
            <person name="Huq M.A."/>
        </authorList>
    </citation>
    <scope>NUCLEOTIDE SEQUENCE [LARGE SCALE GENOMIC DNA]</scope>
    <source>
        <strain evidence="2 3">MAHUQ-54</strain>
    </source>
</reference>
<keyword evidence="3" id="KW-1185">Reference proteome</keyword>
<dbReference type="RefSeq" id="WP_332288465.1">
    <property type="nucleotide sequence ID" value="NZ_JAZIBG010000019.1"/>
</dbReference>
<proteinExistence type="predicted"/>
<dbReference type="EMBL" id="JAZIBG010000019">
    <property type="protein sequence ID" value="MEF7613521.1"/>
    <property type="molecule type" value="Genomic_DNA"/>
</dbReference>
<accession>A0AAW9Q7T0</accession>
<protein>
    <recommendedName>
        <fullName evidence="4">Copper(I)-binding protein</fullName>
    </recommendedName>
</protein>
<evidence type="ECO:0000256" key="1">
    <source>
        <dbReference type="SAM" id="SignalP"/>
    </source>
</evidence>
<feature type="signal peptide" evidence="1">
    <location>
        <begin position="1"/>
        <end position="22"/>
    </location>
</feature>
<organism evidence="2 3">
    <name type="scientific">Aquincola agrisoli</name>
    <dbReference type="NCBI Taxonomy" id="3119538"/>
    <lineage>
        <taxon>Bacteria</taxon>
        <taxon>Pseudomonadati</taxon>
        <taxon>Pseudomonadota</taxon>
        <taxon>Betaproteobacteria</taxon>
        <taxon>Burkholderiales</taxon>
        <taxon>Sphaerotilaceae</taxon>
        <taxon>Aquincola</taxon>
    </lineage>
</organism>